<protein>
    <submittedName>
        <fullName evidence="1">Uncharacterized protein</fullName>
    </submittedName>
</protein>
<accession>A0AAV3RRN2</accession>
<name>A0AAV3RRN2_LITER</name>
<organism evidence="1 2">
    <name type="scientific">Lithospermum erythrorhizon</name>
    <name type="common">Purple gromwell</name>
    <name type="synonym">Lithospermum officinale var. erythrorhizon</name>
    <dbReference type="NCBI Taxonomy" id="34254"/>
    <lineage>
        <taxon>Eukaryota</taxon>
        <taxon>Viridiplantae</taxon>
        <taxon>Streptophyta</taxon>
        <taxon>Embryophyta</taxon>
        <taxon>Tracheophyta</taxon>
        <taxon>Spermatophyta</taxon>
        <taxon>Magnoliopsida</taxon>
        <taxon>eudicotyledons</taxon>
        <taxon>Gunneridae</taxon>
        <taxon>Pentapetalae</taxon>
        <taxon>asterids</taxon>
        <taxon>lamiids</taxon>
        <taxon>Boraginales</taxon>
        <taxon>Boraginaceae</taxon>
        <taxon>Boraginoideae</taxon>
        <taxon>Lithospermeae</taxon>
        <taxon>Lithospermum</taxon>
    </lineage>
</organism>
<reference evidence="1 2" key="1">
    <citation type="submission" date="2024-01" db="EMBL/GenBank/DDBJ databases">
        <title>The complete chloroplast genome sequence of Lithospermum erythrorhizon: insights into the phylogenetic relationship among Boraginaceae species and the maternal lineages of purple gromwells.</title>
        <authorList>
            <person name="Okada T."/>
            <person name="Watanabe K."/>
        </authorList>
    </citation>
    <scope>NUCLEOTIDE SEQUENCE [LARGE SCALE GENOMIC DNA]</scope>
</reference>
<gene>
    <name evidence="1" type="ORF">LIER_30442</name>
</gene>
<dbReference type="AlphaFoldDB" id="A0AAV3RRN2"/>
<keyword evidence="2" id="KW-1185">Reference proteome</keyword>
<evidence type="ECO:0000313" key="1">
    <source>
        <dbReference type="EMBL" id="GAA0182858.1"/>
    </source>
</evidence>
<evidence type="ECO:0000313" key="2">
    <source>
        <dbReference type="Proteomes" id="UP001454036"/>
    </source>
</evidence>
<sequence>MQGPKIEHRTMNPKTYDLLFKVGYDPTEDVAMGKLPVEVTDSKEAKKDPDSSLYITIEEGELSLEDAIDAHPGLEEQVKATVDELKEVNLGTAECPCPTYVSAHLAPSEEVEYIALLSEFQDVFAWTYTEMPRLDRKVEVHHLAMKKGARPVKQRQRRFRPELVPSIEVGVNRMIDA</sequence>
<proteinExistence type="predicted"/>
<dbReference type="Proteomes" id="UP001454036">
    <property type="component" value="Unassembled WGS sequence"/>
</dbReference>
<comment type="caution">
    <text evidence="1">The sequence shown here is derived from an EMBL/GenBank/DDBJ whole genome shotgun (WGS) entry which is preliminary data.</text>
</comment>
<dbReference type="EMBL" id="BAABME010010897">
    <property type="protein sequence ID" value="GAA0182858.1"/>
    <property type="molecule type" value="Genomic_DNA"/>
</dbReference>